<gene>
    <name evidence="1" type="ORF">BK658_16455</name>
</gene>
<dbReference type="AlphaFoldDB" id="A0A423GPS4"/>
<organism evidence="1 2">
    <name type="scientific">Pseudomonas brassicacearum</name>
    <dbReference type="NCBI Taxonomy" id="930166"/>
    <lineage>
        <taxon>Bacteria</taxon>
        <taxon>Pseudomonadati</taxon>
        <taxon>Pseudomonadota</taxon>
        <taxon>Gammaproteobacteria</taxon>
        <taxon>Pseudomonadales</taxon>
        <taxon>Pseudomonadaceae</taxon>
        <taxon>Pseudomonas</taxon>
    </lineage>
</organism>
<name>A0A423GPS4_9PSED</name>
<comment type="caution">
    <text evidence="1">The sequence shown here is derived from an EMBL/GenBank/DDBJ whole genome shotgun (WGS) entry which is preliminary data.</text>
</comment>
<evidence type="ECO:0000313" key="2">
    <source>
        <dbReference type="Proteomes" id="UP000284684"/>
    </source>
</evidence>
<reference evidence="1 2" key="1">
    <citation type="submission" date="2016-10" db="EMBL/GenBank/DDBJ databases">
        <title>Comparative genome analysis of multiple Pseudomonas spp. focuses on biocontrol and plant growth promoting traits.</title>
        <authorList>
            <person name="Tao X.-Y."/>
            <person name="Taylor C.G."/>
        </authorList>
    </citation>
    <scope>NUCLEOTIDE SEQUENCE [LARGE SCALE GENOMIC DNA]</scope>
    <source>
        <strain evidence="1 2">37D10</strain>
    </source>
</reference>
<dbReference type="RefSeq" id="WP_123583305.1">
    <property type="nucleotide sequence ID" value="NZ_MOBI01000018.1"/>
</dbReference>
<protein>
    <submittedName>
        <fullName evidence="1">Uncharacterized protein</fullName>
    </submittedName>
</protein>
<dbReference type="Proteomes" id="UP000284684">
    <property type="component" value="Unassembled WGS sequence"/>
</dbReference>
<evidence type="ECO:0000313" key="1">
    <source>
        <dbReference type="EMBL" id="ROM95419.1"/>
    </source>
</evidence>
<accession>A0A423GPS4</accession>
<proteinExistence type="predicted"/>
<sequence length="126" mass="13823">MTINFVPSKSDRTHLTINCYTIASYNFNKDNPTFYVTFNFSTNILWTAVLTPISPTATLPRTVYLGPVTIYAGARVDLQNLGNSFNILFSGTIGDVNGNTAFYSSNIGSFQQGAFEEVAYNQAEPA</sequence>
<dbReference type="EMBL" id="MOBI01000018">
    <property type="protein sequence ID" value="ROM95419.1"/>
    <property type="molecule type" value="Genomic_DNA"/>
</dbReference>